<sequence length="146" mass="16591">MIGAKSRIGGDYAYYENSKAKLDRLSLRKAYDVSRVNVSGIGDDFNDNFTPAIGVKVQKVVGPEVSALLDHDSDMSRFGSDVEDLEEDFVVQENVPEEGEGVYKKIYSKFVEEKPRVWRLLDEQFDMVSKPFTRFPSFNMARVSPH</sequence>
<evidence type="ECO:0000313" key="3">
    <source>
        <dbReference type="Proteomes" id="UP000631114"/>
    </source>
</evidence>
<evidence type="ECO:0000313" key="2">
    <source>
        <dbReference type="EMBL" id="KAF9604405.1"/>
    </source>
</evidence>
<dbReference type="PANTHER" id="PTHR21531:SF0">
    <property type="entry name" value="PROTEIN LTV1 HOMOLOG"/>
    <property type="match status" value="1"/>
</dbReference>
<dbReference type="AlphaFoldDB" id="A0A835LR44"/>
<keyword evidence="3" id="KW-1185">Reference proteome</keyword>
<dbReference type="GO" id="GO:0005634">
    <property type="term" value="C:nucleus"/>
    <property type="evidence" value="ECO:0007669"/>
    <property type="project" value="TreeGrafter"/>
</dbReference>
<gene>
    <name evidence="2" type="ORF">IFM89_006414</name>
</gene>
<proteinExistence type="inferred from homology"/>
<protein>
    <submittedName>
        <fullName evidence="2">Uncharacterized protein</fullName>
    </submittedName>
</protein>
<accession>A0A835LR44</accession>
<dbReference type="GO" id="GO:0030688">
    <property type="term" value="C:preribosome, small subunit precursor"/>
    <property type="evidence" value="ECO:0007669"/>
    <property type="project" value="TreeGrafter"/>
</dbReference>
<evidence type="ECO:0000256" key="1">
    <source>
        <dbReference type="ARBA" id="ARBA00009078"/>
    </source>
</evidence>
<reference evidence="2 3" key="1">
    <citation type="submission" date="2020-10" db="EMBL/GenBank/DDBJ databases">
        <title>The Coptis chinensis genome and diversification of protoberbering-type alkaloids.</title>
        <authorList>
            <person name="Wang B."/>
            <person name="Shu S."/>
            <person name="Song C."/>
            <person name="Liu Y."/>
        </authorList>
    </citation>
    <scope>NUCLEOTIDE SEQUENCE [LARGE SCALE GENOMIC DNA]</scope>
    <source>
        <strain evidence="2">HL-2020</strain>
        <tissue evidence="2">Leaf</tissue>
    </source>
</reference>
<name>A0A835LR44_9MAGN</name>
<dbReference type="Proteomes" id="UP000631114">
    <property type="component" value="Unassembled WGS sequence"/>
</dbReference>
<dbReference type="GO" id="GO:0005829">
    <property type="term" value="C:cytosol"/>
    <property type="evidence" value="ECO:0007669"/>
    <property type="project" value="TreeGrafter"/>
</dbReference>
<dbReference type="InterPro" id="IPR007307">
    <property type="entry name" value="Ltv1"/>
</dbReference>
<comment type="caution">
    <text evidence="2">The sequence shown here is derived from an EMBL/GenBank/DDBJ whole genome shotgun (WGS) entry which is preliminary data.</text>
</comment>
<dbReference type="PANTHER" id="PTHR21531">
    <property type="entry name" value="LOW-TEMPERATURE VIABILITY PROTEIN LTV1-RELATED"/>
    <property type="match status" value="1"/>
</dbReference>
<dbReference type="GO" id="GO:0000056">
    <property type="term" value="P:ribosomal small subunit export from nucleus"/>
    <property type="evidence" value="ECO:0007669"/>
    <property type="project" value="TreeGrafter"/>
</dbReference>
<dbReference type="EMBL" id="JADFTS010000005">
    <property type="protein sequence ID" value="KAF9604405.1"/>
    <property type="molecule type" value="Genomic_DNA"/>
</dbReference>
<organism evidence="2 3">
    <name type="scientific">Coptis chinensis</name>
    <dbReference type="NCBI Taxonomy" id="261450"/>
    <lineage>
        <taxon>Eukaryota</taxon>
        <taxon>Viridiplantae</taxon>
        <taxon>Streptophyta</taxon>
        <taxon>Embryophyta</taxon>
        <taxon>Tracheophyta</taxon>
        <taxon>Spermatophyta</taxon>
        <taxon>Magnoliopsida</taxon>
        <taxon>Ranunculales</taxon>
        <taxon>Ranunculaceae</taxon>
        <taxon>Coptidoideae</taxon>
        <taxon>Coptis</taxon>
    </lineage>
</organism>
<dbReference type="GO" id="GO:0042274">
    <property type="term" value="P:ribosomal small subunit biogenesis"/>
    <property type="evidence" value="ECO:0007669"/>
    <property type="project" value="InterPro"/>
</dbReference>
<dbReference type="OrthoDB" id="5852896at2759"/>
<comment type="similarity">
    <text evidence="1">Belongs to the LTV1 family.</text>
</comment>